<keyword evidence="2" id="KW-1185">Reference proteome</keyword>
<protein>
    <submittedName>
        <fullName evidence="1">Uncharacterized protein</fullName>
    </submittedName>
</protein>
<sequence>MILEDLPRISCLSGNKEDHIHRVLTNITIIVVSVKNQFSVSLQFRRVDKENFYMLDETGLERSSSRGPKGFVPGEHGVNLVERQAMLCEEDGPALECVTRWDGKIGVLNHRPRAMKRWPQPWNIAEGQIVGEQEISQDIVPPVSALISPNRSCIEVPR</sequence>
<evidence type="ECO:0000313" key="2">
    <source>
        <dbReference type="Proteomes" id="UP000886998"/>
    </source>
</evidence>
<evidence type="ECO:0000313" key="1">
    <source>
        <dbReference type="EMBL" id="GFY41776.1"/>
    </source>
</evidence>
<dbReference type="Proteomes" id="UP000886998">
    <property type="component" value="Unassembled WGS sequence"/>
</dbReference>
<reference evidence="1" key="1">
    <citation type="submission" date="2020-08" db="EMBL/GenBank/DDBJ databases">
        <title>Multicomponent nature underlies the extraordinary mechanical properties of spider dragline silk.</title>
        <authorList>
            <person name="Kono N."/>
            <person name="Nakamura H."/>
            <person name="Mori M."/>
            <person name="Yoshida Y."/>
            <person name="Ohtoshi R."/>
            <person name="Malay A.D."/>
            <person name="Moran D.A.P."/>
            <person name="Tomita M."/>
            <person name="Numata K."/>
            <person name="Arakawa K."/>
        </authorList>
    </citation>
    <scope>NUCLEOTIDE SEQUENCE</scope>
</reference>
<dbReference type="AlphaFoldDB" id="A0A8X7BR90"/>
<accession>A0A8X7BR90</accession>
<proteinExistence type="predicted"/>
<organism evidence="1 2">
    <name type="scientific">Trichonephila inaurata madagascariensis</name>
    <dbReference type="NCBI Taxonomy" id="2747483"/>
    <lineage>
        <taxon>Eukaryota</taxon>
        <taxon>Metazoa</taxon>
        <taxon>Ecdysozoa</taxon>
        <taxon>Arthropoda</taxon>
        <taxon>Chelicerata</taxon>
        <taxon>Arachnida</taxon>
        <taxon>Araneae</taxon>
        <taxon>Araneomorphae</taxon>
        <taxon>Entelegynae</taxon>
        <taxon>Araneoidea</taxon>
        <taxon>Nephilidae</taxon>
        <taxon>Trichonephila</taxon>
        <taxon>Trichonephila inaurata</taxon>
    </lineage>
</organism>
<gene>
    <name evidence="1" type="ORF">TNIN_93601</name>
</gene>
<dbReference type="EMBL" id="BMAV01002668">
    <property type="protein sequence ID" value="GFY41776.1"/>
    <property type="molecule type" value="Genomic_DNA"/>
</dbReference>
<name>A0A8X7BR90_9ARAC</name>
<comment type="caution">
    <text evidence="1">The sequence shown here is derived from an EMBL/GenBank/DDBJ whole genome shotgun (WGS) entry which is preliminary data.</text>
</comment>